<name>A0A484NMR4_9ASTE</name>
<dbReference type="AlphaFoldDB" id="A0A484NMR4"/>
<organism evidence="1 2">
    <name type="scientific">Cuscuta campestris</name>
    <dbReference type="NCBI Taxonomy" id="132261"/>
    <lineage>
        <taxon>Eukaryota</taxon>
        <taxon>Viridiplantae</taxon>
        <taxon>Streptophyta</taxon>
        <taxon>Embryophyta</taxon>
        <taxon>Tracheophyta</taxon>
        <taxon>Spermatophyta</taxon>
        <taxon>Magnoliopsida</taxon>
        <taxon>eudicotyledons</taxon>
        <taxon>Gunneridae</taxon>
        <taxon>Pentapetalae</taxon>
        <taxon>asterids</taxon>
        <taxon>lamiids</taxon>
        <taxon>Solanales</taxon>
        <taxon>Convolvulaceae</taxon>
        <taxon>Cuscuteae</taxon>
        <taxon>Cuscuta</taxon>
        <taxon>Cuscuta subgen. Grammica</taxon>
        <taxon>Cuscuta sect. Cleistogrammica</taxon>
    </lineage>
</organism>
<keyword evidence="2" id="KW-1185">Reference proteome</keyword>
<sequence length="114" mass="12993">MCFAPVLDHDFVYCLLRVELRILSCSTGLGNWEWCWHGLGLFCWISLPCTSSLLARLLRLVCGNQSLEVTWLEVLHKSPTWFLLTRGGLCADFPIKSAGCHWCYCLVHCLQLCT</sequence>
<evidence type="ECO:0000313" key="1">
    <source>
        <dbReference type="EMBL" id="VFR02842.1"/>
    </source>
</evidence>
<reference evidence="1 2" key="1">
    <citation type="submission" date="2018-04" db="EMBL/GenBank/DDBJ databases">
        <authorList>
            <person name="Vogel A."/>
        </authorList>
    </citation>
    <scope>NUCLEOTIDE SEQUENCE [LARGE SCALE GENOMIC DNA]</scope>
</reference>
<proteinExistence type="predicted"/>
<accession>A0A484NMR4</accession>
<evidence type="ECO:0000313" key="2">
    <source>
        <dbReference type="Proteomes" id="UP000595140"/>
    </source>
</evidence>
<gene>
    <name evidence="1" type="ORF">CCAM_LOCUS44617</name>
</gene>
<dbReference type="Proteomes" id="UP000595140">
    <property type="component" value="Unassembled WGS sequence"/>
</dbReference>
<protein>
    <submittedName>
        <fullName evidence="1">Uncharacterized protein</fullName>
    </submittedName>
</protein>
<dbReference type="EMBL" id="OOIL02006840">
    <property type="protein sequence ID" value="VFR02842.1"/>
    <property type="molecule type" value="Genomic_DNA"/>
</dbReference>